<dbReference type="InterPro" id="IPR002818">
    <property type="entry name" value="DJ-1/PfpI"/>
</dbReference>
<accession>A0A1N7MFL3</accession>
<dbReference type="RefSeq" id="WP_076447752.1">
    <property type="nucleotide sequence ID" value="NZ_FTOQ01000004.1"/>
</dbReference>
<dbReference type="PANTHER" id="PTHR42733:SF12">
    <property type="entry name" value="PROTEINASE"/>
    <property type="match status" value="1"/>
</dbReference>
<dbReference type="NCBIfam" id="TIGR01382">
    <property type="entry name" value="PfpI"/>
    <property type="match status" value="1"/>
</dbReference>
<evidence type="ECO:0000256" key="1">
    <source>
        <dbReference type="ARBA" id="ARBA00008542"/>
    </source>
</evidence>
<keyword evidence="3" id="KW-0645">Protease</keyword>
<sequence length="186" mass="20003">MPTISTAKILIISTNGFEQSELEVPRDTLRDHGATVHVATLDGQSIMGWDTDDWGREAEADAKLSEIDPAEYDALVLPGGQINPDLLRVEQDVIDTIRTFHKAGKPVAAICHAPWLLVEADILKGRKATSYPSIKTDVMNAGAEWVDETVVADAGIITSRNPGDLDAFVAKIVDAVEAGTQDRDAA</sequence>
<gene>
    <name evidence="3" type="ORF">SAMN05421759_104271</name>
</gene>
<name>A0A1N7MFL3_9RHOB</name>
<dbReference type="Gene3D" id="3.40.50.880">
    <property type="match status" value="1"/>
</dbReference>
<evidence type="ECO:0000259" key="2">
    <source>
        <dbReference type="Pfam" id="PF01965"/>
    </source>
</evidence>
<feature type="domain" description="DJ-1/PfpI" evidence="2">
    <location>
        <begin position="8"/>
        <end position="174"/>
    </location>
</feature>
<comment type="similarity">
    <text evidence="1">Belongs to the peptidase C56 family.</text>
</comment>
<dbReference type="PANTHER" id="PTHR42733">
    <property type="entry name" value="DJ-1 PROTEIN"/>
    <property type="match status" value="1"/>
</dbReference>
<evidence type="ECO:0000313" key="3">
    <source>
        <dbReference type="EMBL" id="SIS84771.1"/>
    </source>
</evidence>
<dbReference type="PROSITE" id="PS51276">
    <property type="entry name" value="PEPTIDASE_C56_PFPI"/>
    <property type="match status" value="1"/>
</dbReference>
<dbReference type="SUPFAM" id="SSF52317">
    <property type="entry name" value="Class I glutamine amidotransferase-like"/>
    <property type="match status" value="1"/>
</dbReference>
<dbReference type="Proteomes" id="UP000186684">
    <property type="component" value="Unassembled WGS sequence"/>
</dbReference>
<dbReference type="Pfam" id="PF01965">
    <property type="entry name" value="DJ-1_PfpI"/>
    <property type="match status" value="1"/>
</dbReference>
<dbReference type="OrthoDB" id="9792284at2"/>
<dbReference type="InterPro" id="IPR029062">
    <property type="entry name" value="Class_I_gatase-like"/>
</dbReference>
<keyword evidence="3" id="KW-0378">Hydrolase</keyword>
<reference evidence="4" key="1">
    <citation type="submission" date="2017-01" db="EMBL/GenBank/DDBJ databases">
        <authorList>
            <person name="Varghese N."/>
            <person name="Submissions S."/>
        </authorList>
    </citation>
    <scope>NUCLEOTIDE SEQUENCE [LARGE SCALE GENOMIC DNA]</scope>
    <source>
        <strain evidence="4">DSM 29430</strain>
    </source>
</reference>
<proteinExistence type="inferred from homology"/>
<keyword evidence="4" id="KW-1185">Reference proteome</keyword>
<organism evidence="3 4">
    <name type="scientific">Roseivivax lentus</name>
    <dbReference type="NCBI Taxonomy" id="633194"/>
    <lineage>
        <taxon>Bacteria</taxon>
        <taxon>Pseudomonadati</taxon>
        <taxon>Pseudomonadota</taxon>
        <taxon>Alphaproteobacteria</taxon>
        <taxon>Rhodobacterales</taxon>
        <taxon>Roseobacteraceae</taxon>
        <taxon>Roseivivax</taxon>
    </lineage>
</organism>
<protein>
    <submittedName>
        <fullName evidence="3">Protease I</fullName>
    </submittedName>
</protein>
<dbReference type="AlphaFoldDB" id="A0A1N7MFL3"/>
<dbReference type="CDD" id="cd03134">
    <property type="entry name" value="GATase1_PfpI_like"/>
    <property type="match status" value="1"/>
</dbReference>
<dbReference type="GO" id="GO:0008233">
    <property type="term" value="F:peptidase activity"/>
    <property type="evidence" value="ECO:0007669"/>
    <property type="project" value="UniProtKB-KW"/>
</dbReference>
<dbReference type="InterPro" id="IPR006286">
    <property type="entry name" value="C56_PfpI-like"/>
</dbReference>
<dbReference type="EMBL" id="FTOQ01000004">
    <property type="protein sequence ID" value="SIS84771.1"/>
    <property type="molecule type" value="Genomic_DNA"/>
</dbReference>
<evidence type="ECO:0000313" key="4">
    <source>
        <dbReference type="Proteomes" id="UP000186684"/>
    </source>
</evidence>
<dbReference type="STRING" id="633194.SAMN05421759_104271"/>
<dbReference type="GO" id="GO:0006508">
    <property type="term" value="P:proteolysis"/>
    <property type="evidence" value="ECO:0007669"/>
    <property type="project" value="UniProtKB-KW"/>
</dbReference>